<proteinExistence type="predicted"/>
<dbReference type="PANTHER" id="PTHR24408:SF58">
    <property type="entry name" value="TRANSCRIPTION FACTOR (TFIIIA), PUTATIVE (AFU_ORTHOLOGUE AFUA_1G05150)-RELATED"/>
    <property type="match status" value="1"/>
</dbReference>
<dbReference type="GO" id="GO:0043565">
    <property type="term" value="F:sequence-specific DNA binding"/>
    <property type="evidence" value="ECO:0007669"/>
    <property type="project" value="TreeGrafter"/>
</dbReference>
<evidence type="ECO:0000313" key="11">
    <source>
        <dbReference type="Proteomes" id="UP000410492"/>
    </source>
</evidence>
<dbReference type="PROSITE" id="PS51915">
    <property type="entry name" value="ZAD"/>
    <property type="match status" value="1"/>
</dbReference>
<feature type="binding site" evidence="6">
    <location>
        <position position="55"/>
    </location>
    <ligand>
        <name>Zn(2+)</name>
        <dbReference type="ChEBI" id="CHEBI:29105"/>
    </ligand>
</feature>
<evidence type="ECO:0000256" key="1">
    <source>
        <dbReference type="ARBA" id="ARBA00022723"/>
    </source>
</evidence>
<feature type="domain" description="C2H2-type" evidence="8">
    <location>
        <begin position="439"/>
        <end position="466"/>
    </location>
</feature>
<dbReference type="EMBL" id="CAACVG010008747">
    <property type="protein sequence ID" value="VEN50942.1"/>
    <property type="molecule type" value="Genomic_DNA"/>
</dbReference>
<evidence type="ECO:0000259" key="8">
    <source>
        <dbReference type="PROSITE" id="PS50157"/>
    </source>
</evidence>
<organism evidence="10 11">
    <name type="scientific">Callosobruchus maculatus</name>
    <name type="common">Southern cowpea weevil</name>
    <name type="synonym">Pulse bruchid</name>
    <dbReference type="NCBI Taxonomy" id="64391"/>
    <lineage>
        <taxon>Eukaryota</taxon>
        <taxon>Metazoa</taxon>
        <taxon>Ecdysozoa</taxon>
        <taxon>Arthropoda</taxon>
        <taxon>Hexapoda</taxon>
        <taxon>Insecta</taxon>
        <taxon>Pterygota</taxon>
        <taxon>Neoptera</taxon>
        <taxon>Endopterygota</taxon>
        <taxon>Coleoptera</taxon>
        <taxon>Polyphaga</taxon>
        <taxon>Cucujiformia</taxon>
        <taxon>Chrysomeloidea</taxon>
        <taxon>Chrysomelidae</taxon>
        <taxon>Bruchinae</taxon>
        <taxon>Bruchini</taxon>
        <taxon>Callosobruchus</taxon>
    </lineage>
</organism>
<keyword evidence="3 5" id="KW-0863">Zinc-finger</keyword>
<dbReference type="PROSITE" id="PS00028">
    <property type="entry name" value="ZINC_FINGER_C2H2_1"/>
    <property type="match status" value="3"/>
</dbReference>
<feature type="domain" description="C2H2-type" evidence="8">
    <location>
        <begin position="399"/>
        <end position="427"/>
    </location>
</feature>
<dbReference type="InterPro" id="IPR012934">
    <property type="entry name" value="Znf_AD"/>
</dbReference>
<dbReference type="Pfam" id="PF07776">
    <property type="entry name" value="zf-AD"/>
    <property type="match status" value="1"/>
</dbReference>
<feature type="region of interest" description="Disordered" evidence="7">
    <location>
        <begin position="480"/>
        <end position="565"/>
    </location>
</feature>
<keyword evidence="2" id="KW-0677">Repeat</keyword>
<dbReference type="SUPFAM" id="SSF57667">
    <property type="entry name" value="beta-beta-alpha zinc fingers"/>
    <property type="match status" value="2"/>
</dbReference>
<gene>
    <name evidence="10" type="ORF">CALMAC_LOCUS11541</name>
</gene>
<dbReference type="Gene3D" id="3.30.160.60">
    <property type="entry name" value="Classic Zinc Finger"/>
    <property type="match status" value="2"/>
</dbReference>
<keyword evidence="11" id="KW-1185">Reference proteome</keyword>
<dbReference type="OrthoDB" id="3176202at2759"/>
<dbReference type="Pfam" id="PF00096">
    <property type="entry name" value="zf-C2H2"/>
    <property type="match status" value="2"/>
</dbReference>
<sequence>MTMFTLPNFCRVCLKYDKNLIDLAHIENEPNETLMSKLQHCVSEVEWAAFKPLLCHPCIKRLNIAYGFKKQCVQSAGVLKNYVELVKESQKKNESQALLAGKSDGMASPGGAYMLLPNQKYVKIMVGGQNQVANNSFQNVFLNLIPTASLNTAPPHVPATDHSKDNNQNVFLSLNNTFQKFIPGLVPTQPTHPLMDFHKPKSSNVNDMLTVGKSEEVSVEVDPSIFGLAEDTDDHRGEDDINDYDEVISQAKITLKDFNVNGENVKNGKDDHKFVPILPKSQDDFFSSGQHFLFSNTPENGGVNGVYPCEQCQKTFPTKKTLKHHFNQFHLGKLPFKCEICYSEFLTRPEYDACIQAHHDDNDMCNQSITLQDLANDYQPSLTLADVEANVQRTENGDYVCDVCRRMFNSPTGLLRHKVRKHGRPKTRKKYFIKGMKNARCDICNRDFSTQSYMQLHRKLHMRDDIGYKYKVFGKSKYKATDEKEENEGDKNTKQGSSEDGGKSDDIKKEKTDEESNDGVDQDKMDVDEEQDEDNSEEENSNQGDNSNHDDNSHHDDSSTNSKDL</sequence>
<feature type="domain" description="ZAD" evidence="9">
    <location>
        <begin position="8"/>
        <end position="82"/>
    </location>
</feature>
<keyword evidence="1 6" id="KW-0479">Metal-binding</keyword>
<feature type="domain" description="C2H2-type" evidence="8">
    <location>
        <begin position="307"/>
        <end position="335"/>
    </location>
</feature>
<feature type="binding site" evidence="6">
    <location>
        <position position="13"/>
    </location>
    <ligand>
        <name>Zn(2+)</name>
        <dbReference type="ChEBI" id="CHEBI:29105"/>
    </ligand>
</feature>
<evidence type="ECO:0000256" key="2">
    <source>
        <dbReference type="ARBA" id="ARBA00022737"/>
    </source>
</evidence>
<evidence type="ECO:0000256" key="6">
    <source>
        <dbReference type="PROSITE-ProRule" id="PRU01263"/>
    </source>
</evidence>
<evidence type="ECO:0000256" key="4">
    <source>
        <dbReference type="ARBA" id="ARBA00022833"/>
    </source>
</evidence>
<dbReference type="GO" id="GO:0008270">
    <property type="term" value="F:zinc ion binding"/>
    <property type="evidence" value="ECO:0007669"/>
    <property type="project" value="UniProtKB-UniRule"/>
</dbReference>
<evidence type="ECO:0000256" key="7">
    <source>
        <dbReference type="SAM" id="MobiDB-lite"/>
    </source>
</evidence>
<keyword evidence="4 6" id="KW-0862">Zinc</keyword>
<feature type="compositionally biased region" description="Basic and acidic residues" evidence="7">
    <location>
        <begin position="547"/>
        <end position="565"/>
    </location>
</feature>
<protein>
    <recommendedName>
        <fullName evidence="12">C2H2-type domain-containing protein</fullName>
    </recommendedName>
</protein>
<evidence type="ECO:0000259" key="9">
    <source>
        <dbReference type="PROSITE" id="PS51915"/>
    </source>
</evidence>
<dbReference type="PROSITE" id="PS50157">
    <property type="entry name" value="ZINC_FINGER_C2H2_2"/>
    <property type="match status" value="3"/>
</dbReference>
<dbReference type="GO" id="GO:0005634">
    <property type="term" value="C:nucleus"/>
    <property type="evidence" value="ECO:0007669"/>
    <property type="project" value="InterPro"/>
</dbReference>
<dbReference type="AlphaFoldDB" id="A0A653CT62"/>
<accession>A0A653CT62</accession>
<feature type="compositionally biased region" description="Acidic residues" evidence="7">
    <location>
        <begin position="515"/>
        <end position="540"/>
    </location>
</feature>
<dbReference type="PANTHER" id="PTHR24408">
    <property type="entry name" value="ZINC FINGER PROTEIN"/>
    <property type="match status" value="1"/>
</dbReference>
<dbReference type="InterPro" id="IPR013087">
    <property type="entry name" value="Znf_C2H2_type"/>
</dbReference>
<dbReference type="SUPFAM" id="SSF57716">
    <property type="entry name" value="Glucocorticoid receptor-like (DNA-binding domain)"/>
    <property type="match status" value="1"/>
</dbReference>
<dbReference type="SMART" id="SM00868">
    <property type="entry name" value="zf-AD"/>
    <property type="match status" value="1"/>
</dbReference>
<dbReference type="Proteomes" id="UP000410492">
    <property type="component" value="Unassembled WGS sequence"/>
</dbReference>
<name>A0A653CT62_CALMS</name>
<feature type="binding site" evidence="6">
    <location>
        <position position="10"/>
    </location>
    <ligand>
        <name>Zn(2+)</name>
        <dbReference type="ChEBI" id="CHEBI:29105"/>
    </ligand>
</feature>
<evidence type="ECO:0008006" key="12">
    <source>
        <dbReference type="Google" id="ProtNLM"/>
    </source>
</evidence>
<dbReference type="GO" id="GO:0000981">
    <property type="term" value="F:DNA-binding transcription factor activity, RNA polymerase II-specific"/>
    <property type="evidence" value="ECO:0007669"/>
    <property type="project" value="TreeGrafter"/>
</dbReference>
<evidence type="ECO:0000256" key="5">
    <source>
        <dbReference type="PROSITE-ProRule" id="PRU00042"/>
    </source>
</evidence>
<evidence type="ECO:0000313" key="10">
    <source>
        <dbReference type="EMBL" id="VEN50942.1"/>
    </source>
</evidence>
<feature type="binding site" evidence="6">
    <location>
        <position position="58"/>
    </location>
    <ligand>
        <name>Zn(2+)</name>
        <dbReference type="ChEBI" id="CHEBI:29105"/>
    </ligand>
</feature>
<dbReference type="InterPro" id="IPR036236">
    <property type="entry name" value="Znf_C2H2_sf"/>
</dbReference>
<evidence type="ECO:0000256" key="3">
    <source>
        <dbReference type="ARBA" id="ARBA00022771"/>
    </source>
</evidence>
<feature type="compositionally biased region" description="Basic and acidic residues" evidence="7">
    <location>
        <begin position="500"/>
        <end position="514"/>
    </location>
</feature>
<dbReference type="SMART" id="SM00355">
    <property type="entry name" value="ZnF_C2H2"/>
    <property type="match status" value="4"/>
</dbReference>
<reference evidence="10 11" key="1">
    <citation type="submission" date="2019-01" db="EMBL/GenBank/DDBJ databases">
        <authorList>
            <person name="Sayadi A."/>
        </authorList>
    </citation>
    <scope>NUCLEOTIDE SEQUENCE [LARGE SCALE GENOMIC DNA]</scope>
</reference>